<sequence length="137" mass="15714">MNDNNVNEKLEKLEISVPTVTRELVESDESNFERMVQHNMIHNWSKLVLYSNGTYQSMTQLHDDSGHRKYGNTITFSLVFADTGSNLCTISSFSGNFSPGEVKEYPTTGMSDCVKDNFTLLKEGKITTHLHWECWKR</sequence>
<reference evidence="1 2" key="1">
    <citation type="submission" date="2016-10" db="EMBL/GenBank/DDBJ databases">
        <title>Comparative genomics of Bacillus thuringiensis reveals a path to pathogens against multiple invertebrate hosts.</title>
        <authorList>
            <person name="Zheng J."/>
            <person name="Gao Q."/>
            <person name="Liu H."/>
            <person name="Peng D."/>
            <person name="Ruan L."/>
            <person name="Sun M."/>
        </authorList>
    </citation>
    <scope>NUCLEOTIDE SEQUENCE [LARGE SCALE GENOMIC DNA]</scope>
    <source>
        <strain evidence="1">BGSC 4W1</strain>
    </source>
</reference>
<proteinExistence type="predicted"/>
<accession>A0A9X6JK78</accession>
<comment type="caution">
    <text evidence="1">The sequence shown here is derived from an EMBL/GenBank/DDBJ whole genome shotgun (WGS) entry which is preliminary data.</text>
</comment>
<dbReference type="EMBL" id="NFEH01000124">
    <property type="protein sequence ID" value="OTZ67079.1"/>
    <property type="molecule type" value="Genomic_DNA"/>
</dbReference>
<organism evidence="1 2">
    <name type="scientific">Bacillus thuringiensis serovar kumamotoensis</name>
    <dbReference type="NCBI Taxonomy" id="132267"/>
    <lineage>
        <taxon>Bacteria</taxon>
        <taxon>Bacillati</taxon>
        <taxon>Bacillota</taxon>
        <taxon>Bacilli</taxon>
        <taxon>Bacillales</taxon>
        <taxon>Bacillaceae</taxon>
        <taxon>Bacillus</taxon>
        <taxon>Bacillus cereus group</taxon>
    </lineage>
</organism>
<evidence type="ECO:0000313" key="1">
    <source>
        <dbReference type="EMBL" id="OTZ67079.1"/>
    </source>
</evidence>
<dbReference type="AlphaFoldDB" id="A0A9X6JK78"/>
<dbReference type="RefSeq" id="WP_086392680.1">
    <property type="nucleotide sequence ID" value="NZ_NFEH01000124.1"/>
</dbReference>
<dbReference type="Proteomes" id="UP000195087">
    <property type="component" value="Unassembled WGS sequence"/>
</dbReference>
<gene>
    <name evidence="1" type="ORF">BK769_30985</name>
</gene>
<protein>
    <submittedName>
        <fullName evidence="1">Uncharacterized protein</fullName>
    </submittedName>
</protein>
<name>A0A9X6JK78_BACUK</name>
<evidence type="ECO:0000313" key="2">
    <source>
        <dbReference type="Proteomes" id="UP000195087"/>
    </source>
</evidence>